<dbReference type="GO" id="GO:0033167">
    <property type="term" value="C:ARC complex"/>
    <property type="evidence" value="ECO:0007669"/>
    <property type="project" value="InterPro"/>
</dbReference>
<feature type="region of interest" description="Disordered" evidence="1">
    <location>
        <begin position="176"/>
        <end position="215"/>
    </location>
</feature>
<evidence type="ECO:0000256" key="1">
    <source>
        <dbReference type="SAM" id="MobiDB-lite"/>
    </source>
</evidence>
<dbReference type="GO" id="GO:0031047">
    <property type="term" value="P:regulatory ncRNA-mediated gene silencing"/>
    <property type="evidence" value="ECO:0007669"/>
    <property type="project" value="InterPro"/>
</dbReference>
<organism evidence="2 3">
    <name type="scientific">Tetrapyrgos nigripes</name>
    <dbReference type="NCBI Taxonomy" id="182062"/>
    <lineage>
        <taxon>Eukaryota</taxon>
        <taxon>Fungi</taxon>
        <taxon>Dikarya</taxon>
        <taxon>Basidiomycota</taxon>
        <taxon>Agaricomycotina</taxon>
        <taxon>Agaricomycetes</taxon>
        <taxon>Agaricomycetidae</taxon>
        <taxon>Agaricales</taxon>
        <taxon>Marasmiineae</taxon>
        <taxon>Marasmiaceae</taxon>
        <taxon>Tetrapyrgos</taxon>
    </lineage>
</organism>
<name>A0A8H5GUA2_9AGAR</name>
<comment type="caution">
    <text evidence="2">The sequence shown here is derived from an EMBL/GenBank/DDBJ whole genome shotgun (WGS) entry which is preliminary data.</text>
</comment>
<protein>
    <submittedName>
        <fullName evidence="2">Uncharacterized protein</fullName>
    </submittedName>
</protein>
<feature type="compositionally biased region" description="Polar residues" evidence="1">
    <location>
        <begin position="180"/>
        <end position="190"/>
    </location>
</feature>
<proteinExistence type="predicted"/>
<evidence type="ECO:0000313" key="3">
    <source>
        <dbReference type="Proteomes" id="UP000559256"/>
    </source>
</evidence>
<gene>
    <name evidence="2" type="ORF">D9758_004216</name>
</gene>
<dbReference type="Pfam" id="PF09692">
    <property type="entry name" value="Arb1"/>
    <property type="match status" value="1"/>
</dbReference>
<reference evidence="2 3" key="1">
    <citation type="journal article" date="2020" name="ISME J.">
        <title>Uncovering the hidden diversity of litter-decomposition mechanisms in mushroom-forming fungi.</title>
        <authorList>
            <person name="Floudas D."/>
            <person name="Bentzer J."/>
            <person name="Ahren D."/>
            <person name="Johansson T."/>
            <person name="Persson P."/>
            <person name="Tunlid A."/>
        </authorList>
    </citation>
    <scope>NUCLEOTIDE SEQUENCE [LARGE SCALE GENOMIC DNA]</scope>
    <source>
        <strain evidence="2 3">CBS 291.85</strain>
    </source>
</reference>
<dbReference type="AlphaFoldDB" id="A0A8H5GUA2"/>
<dbReference type="EMBL" id="JAACJM010000009">
    <property type="protein sequence ID" value="KAF5371187.1"/>
    <property type="molecule type" value="Genomic_DNA"/>
</dbReference>
<evidence type="ECO:0000313" key="2">
    <source>
        <dbReference type="EMBL" id="KAF5371187.1"/>
    </source>
</evidence>
<dbReference type="InterPro" id="IPR018606">
    <property type="entry name" value="Arb1"/>
</dbReference>
<accession>A0A8H5GUA2</accession>
<sequence length="429" mass="49071">MATETEVRVSTSGRRQDTGAKFNPFKFRRNPDQVKVNDADWYKVWEETESSRRVNYNEMEHQIDRLDSATKDFLMGRPWPSGPCSSLWGPRNSTERYLVIVPRLWRFYINYLLRNRVFPDQEHEEGFRQALQYVELAAEELPKISEISKALPDGLSKALDECFQIQTQTFRLKAKENGWNDDQNASQSADTNDRGDWNHHESPDTSPEFSPSDLSSWCSSEPDMLMKYLGPTLFPLTHTSGVVEESVRRIKSVIPPSESKCSPSSDSEVQAIQVEMELKRRFSKVVLSPWLGWEKPEGKVSAYNDQHIPRIQKLSRGKVIVEKGSMMFDGLNEKDVVIEEAAAEQPGNEPKPHDPLKDDITILLEPSTAEKFKVGMGIGALWVRIARRADLEVEALDITTVSSKTRTLKKRYWFVDGSVFAVLTSYYIV</sequence>
<feature type="compositionally biased region" description="Basic and acidic residues" evidence="1">
    <location>
        <begin position="191"/>
        <end position="203"/>
    </location>
</feature>
<dbReference type="OrthoDB" id="435402at2759"/>
<feature type="region of interest" description="Disordered" evidence="1">
    <location>
        <begin position="1"/>
        <end position="23"/>
    </location>
</feature>
<keyword evidence="3" id="KW-1185">Reference proteome</keyword>
<dbReference type="Proteomes" id="UP000559256">
    <property type="component" value="Unassembled WGS sequence"/>
</dbReference>
<feature type="compositionally biased region" description="Polar residues" evidence="1">
    <location>
        <begin position="204"/>
        <end position="215"/>
    </location>
</feature>